<sequence>MSEATALVEQLRERHGDGLRVVATYNEGSYEIHYIDEDATDAYTTVDFDDIHDDVVLQDIEQPFQESLFHELGEIRGKLRLFEDGLVAHFWPTGDVSDGVFVAFGTDTEVSPRALLTLAEQHYS</sequence>
<keyword evidence="2" id="KW-1185">Reference proteome</keyword>
<dbReference type="Pfam" id="PF24366">
    <property type="entry name" value="DUF7522"/>
    <property type="match status" value="1"/>
</dbReference>
<evidence type="ECO:0000313" key="2">
    <source>
        <dbReference type="Proteomes" id="UP000270581"/>
    </source>
</evidence>
<evidence type="ECO:0000313" key="1">
    <source>
        <dbReference type="EMBL" id="RNJ26297.1"/>
    </source>
</evidence>
<dbReference type="InterPro" id="IPR055944">
    <property type="entry name" value="DUF7522"/>
</dbReference>
<dbReference type="Proteomes" id="UP000270581">
    <property type="component" value="Unassembled WGS sequence"/>
</dbReference>
<dbReference type="EMBL" id="RJJC01000001">
    <property type="protein sequence ID" value="RNJ26297.1"/>
    <property type="molecule type" value="Genomic_DNA"/>
</dbReference>
<reference evidence="1 2" key="1">
    <citation type="submission" date="2018-11" db="EMBL/GenBank/DDBJ databases">
        <title>Genome sequences of Natronomonas sp. CBA1133.</title>
        <authorList>
            <person name="Roh S.W."/>
            <person name="Cha I.-T."/>
        </authorList>
    </citation>
    <scope>NUCLEOTIDE SEQUENCE [LARGE SCALE GENOMIC DNA]</scope>
    <source>
        <strain evidence="1 2">CBA1133</strain>
    </source>
</reference>
<organism evidence="1 2">
    <name type="scientific">Halosegnis longus</name>
    <dbReference type="NCBI Taxonomy" id="2216012"/>
    <lineage>
        <taxon>Archaea</taxon>
        <taxon>Methanobacteriati</taxon>
        <taxon>Methanobacteriota</taxon>
        <taxon>Stenosarchaea group</taxon>
        <taxon>Halobacteria</taxon>
        <taxon>Halobacteriales</taxon>
        <taxon>Natronomonadaceae</taxon>
        <taxon>Halosegnis</taxon>
    </lineage>
</organism>
<name>A0AAJ4R8W7_9EURY</name>
<dbReference type="AlphaFoldDB" id="A0AAJ4R8W7"/>
<protein>
    <submittedName>
        <fullName evidence="1">Uncharacterized protein</fullName>
    </submittedName>
</protein>
<dbReference type="RefSeq" id="WP_075936191.1">
    <property type="nucleotide sequence ID" value="NZ_BDJH01000002.1"/>
</dbReference>
<proteinExistence type="predicted"/>
<accession>A0AAJ4R8W7</accession>
<gene>
    <name evidence="1" type="ORF">Nmn1133_06150</name>
</gene>
<comment type="caution">
    <text evidence="1">The sequence shown here is derived from an EMBL/GenBank/DDBJ whole genome shotgun (WGS) entry which is preliminary data.</text>
</comment>